<reference evidence="1" key="2">
    <citation type="submission" date="2025-09" db="UniProtKB">
        <authorList>
            <consortium name="Ensembl"/>
        </authorList>
    </citation>
    <scope>IDENTIFICATION</scope>
</reference>
<reference evidence="1" key="1">
    <citation type="submission" date="2025-08" db="UniProtKB">
        <authorList>
            <consortium name="Ensembl"/>
        </authorList>
    </citation>
    <scope>IDENTIFICATION</scope>
</reference>
<protein>
    <submittedName>
        <fullName evidence="1">Uncharacterized protein</fullName>
    </submittedName>
</protein>
<dbReference type="Ensembl" id="ENSPMGT00000027149.1">
    <property type="protein sequence ID" value="ENSPMGP00000025494.1"/>
    <property type="gene ID" value="ENSPMGG00000020565.1"/>
</dbReference>
<name>A0A3B4BAH0_9GOBI</name>
<keyword evidence="2" id="KW-1185">Reference proteome</keyword>
<proteinExistence type="predicted"/>
<organism evidence="1 2">
    <name type="scientific">Periophthalmus magnuspinnatus</name>
    <dbReference type="NCBI Taxonomy" id="409849"/>
    <lineage>
        <taxon>Eukaryota</taxon>
        <taxon>Metazoa</taxon>
        <taxon>Chordata</taxon>
        <taxon>Craniata</taxon>
        <taxon>Vertebrata</taxon>
        <taxon>Euteleostomi</taxon>
        <taxon>Actinopterygii</taxon>
        <taxon>Neopterygii</taxon>
        <taxon>Teleostei</taxon>
        <taxon>Neoteleostei</taxon>
        <taxon>Acanthomorphata</taxon>
        <taxon>Gobiaria</taxon>
        <taxon>Gobiiformes</taxon>
        <taxon>Gobioidei</taxon>
        <taxon>Gobiidae</taxon>
        <taxon>Oxudercinae</taxon>
        <taxon>Periophthalmus</taxon>
    </lineage>
</organism>
<sequence>MLHGPRELTQNPLRKIWMPRCSNGLSQRPITQRRGKRMHTFLHIEVSLNLHHLRLGSHLHKPDSYLVWRRVCCLRYNIPQYCIKLFYPHGECSKVLF</sequence>
<dbReference type="AlphaFoldDB" id="A0A3B4BAH0"/>
<accession>A0A3B4BAH0</accession>
<evidence type="ECO:0000313" key="2">
    <source>
        <dbReference type="Proteomes" id="UP000261520"/>
    </source>
</evidence>
<dbReference type="Proteomes" id="UP000261520">
    <property type="component" value="Unplaced"/>
</dbReference>
<evidence type="ECO:0000313" key="1">
    <source>
        <dbReference type="Ensembl" id="ENSPMGP00000025494.1"/>
    </source>
</evidence>